<feature type="transmembrane region" description="Helical" evidence="7">
    <location>
        <begin position="167"/>
        <end position="186"/>
    </location>
</feature>
<gene>
    <name evidence="9" type="primary">phnE</name>
    <name evidence="9" type="ORF">IDH44_23500</name>
</gene>
<dbReference type="NCBIfam" id="TIGR01097">
    <property type="entry name" value="PhnE"/>
    <property type="match status" value="1"/>
</dbReference>
<evidence type="ECO:0000256" key="4">
    <source>
        <dbReference type="ARBA" id="ARBA00022692"/>
    </source>
</evidence>
<dbReference type="AlphaFoldDB" id="A0A927BWK2"/>
<dbReference type="Pfam" id="PF00528">
    <property type="entry name" value="BPD_transp_1"/>
    <property type="match status" value="1"/>
</dbReference>
<dbReference type="RefSeq" id="WP_190921273.1">
    <property type="nucleotide sequence ID" value="NZ_JACXIZ010000056.1"/>
</dbReference>
<keyword evidence="10" id="KW-1185">Reference proteome</keyword>
<proteinExistence type="inferred from homology"/>
<accession>A0A927BWK2</accession>
<evidence type="ECO:0000256" key="2">
    <source>
        <dbReference type="ARBA" id="ARBA00022448"/>
    </source>
</evidence>
<comment type="subcellular location">
    <subcellularLocation>
        <location evidence="1 7">Cell membrane</location>
        <topology evidence="1 7">Multi-pass membrane protein</topology>
    </subcellularLocation>
</comment>
<feature type="transmembrane region" description="Helical" evidence="7">
    <location>
        <begin position="223"/>
        <end position="243"/>
    </location>
</feature>
<feature type="transmembrane region" description="Helical" evidence="7">
    <location>
        <begin position="48"/>
        <end position="77"/>
    </location>
</feature>
<comment type="caution">
    <text evidence="9">The sequence shown here is derived from an EMBL/GenBank/DDBJ whole genome shotgun (WGS) entry which is preliminary data.</text>
</comment>
<keyword evidence="2 7" id="KW-0813">Transport</keyword>
<keyword evidence="3" id="KW-1003">Cell membrane</keyword>
<dbReference type="PANTHER" id="PTHR30043:SF1">
    <property type="entry name" value="ABC TRANSPORT SYSTEM PERMEASE PROTEIN P69"/>
    <property type="match status" value="1"/>
</dbReference>
<protein>
    <submittedName>
        <fullName evidence="9">Phosphonate ABC transporter, permease protein PhnE</fullName>
    </submittedName>
</protein>
<dbReference type="SUPFAM" id="SSF161098">
    <property type="entry name" value="MetI-like"/>
    <property type="match status" value="1"/>
</dbReference>
<evidence type="ECO:0000256" key="6">
    <source>
        <dbReference type="ARBA" id="ARBA00023136"/>
    </source>
</evidence>
<evidence type="ECO:0000256" key="7">
    <source>
        <dbReference type="RuleBase" id="RU363032"/>
    </source>
</evidence>
<dbReference type="InterPro" id="IPR035906">
    <property type="entry name" value="MetI-like_sf"/>
</dbReference>
<reference evidence="9" key="1">
    <citation type="submission" date="2020-09" db="EMBL/GenBank/DDBJ databases">
        <title>A novel bacterium of genus Paenibacillus, isolated from South China Sea.</title>
        <authorList>
            <person name="Huang H."/>
            <person name="Mo K."/>
            <person name="Hu Y."/>
        </authorList>
    </citation>
    <scope>NUCLEOTIDE SEQUENCE</scope>
    <source>
        <strain evidence="9">IB182496</strain>
    </source>
</reference>
<dbReference type="EMBL" id="JACXIZ010000056">
    <property type="protein sequence ID" value="MBD2848172.1"/>
    <property type="molecule type" value="Genomic_DNA"/>
</dbReference>
<dbReference type="CDD" id="cd06261">
    <property type="entry name" value="TM_PBP2"/>
    <property type="match status" value="1"/>
</dbReference>
<name>A0A927BWK2_9BACL</name>
<dbReference type="GO" id="GO:0005886">
    <property type="term" value="C:plasma membrane"/>
    <property type="evidence" value="ECO:0007669"/>
    <property type="project" value="UniProtKB-SubCell"/>
</dbReference>
<feature type="transmembrane region" description="Helical" evidence="7">
    <location>
        <begin position="192"/>
        <end position="211"/>
    </location>
</feature>
<feature type="domain" description="ABC transmembrane type-1" evidence="8">
    <location>
        <begin position="57"/>
        <end position="240"/>
    </location>
</feature>
<dbReference type="GO" id="GO:0015416">
    <property type="term" value="F:ABC-type phosphonate transporter activity"/>
    <property type="evidence" value="ECO:0007669"/>
    <property type="project" value="InterPro"/>
</dbReference>
<keyword evidence="5 7" id="KW-1133">Transmembrane helix</keyword>
<dbReference type="Gene3D" id="1.10.3720.10">
    <property type="entry name" value="MetI-like"/>
    <property type="match status" value="1"/>
</dbReference>
<organism evidence="9 10">
    <name type="scientific">Paenibacillus sabuli</name>
    <dbReference type="NCBI Taxonomy" id="2772509"/>
    <lineage>
        <taxon>Bacteria</taxon>
        <taxon>Bacillati</taxon>
        <taxon>Bacillota</taxon>
        <taxon>Bacilli</taxon>
        <taxon>Bacillales</taxon>
        <taxon>Paenibacillaceae</taxon>
        <taxon>Paenibacillus</taxon>
    </lineage>
</organism>
<evidence type="ECO:0000313" key="9">
    <source>
        <dbReference type="EMBL" id="MBD2848172.1"/>
    </source>
</evidence>
<dbReference type="PROSITE" id="PS50928">
    <property type="entry name" value="ABC_TM1"/>
    <property type="match status" value="1"/>
</dbReference>
<evidence type="ECO:0000259" key="8">
    <source>
        <dbReference type="PROSITE" id="PS50928"/>
    </source>
</evidence>
<evidence type="ECO:0000256" key="5">
    <source>
        <dbReference type="ARBA" id="ARBA00022989"/>
    </source>
</evidence>
<dbReference type="PANTHER" id="PTHR30043">
    <property type="entry name" value="PHOSPHONATES TRANSPORT SYSTEM PERMEASE PROTEIN"/>
    <property type="match status" value="1"/>
</dbReference>
<evidence type="ECO:0000256" key="1">
    <source>
        <dbReference type="ARBA" id="ARBA00004651"/>
    </source>
</evidence>
<evidence type="ECO:0000313" key="10">
    <source>
        <dbReference type="Proteomes" id="UP000621560"/>
    </source>
</evidence>
<dbReference type="InterPro" id="IPR000515">
    <property type="entry name" value="MetI-like"/>
</dbReference>
<sequence length="248" mass="26928">MRTWTALGILVLLLLWSSIGTGLAQAPLYDLGNTARFIAEHWFPPDFGHWRIALAAMVDTLQIALCSTLVALAIALPASFVAARNTGLPRWLYDGTRLVFNLFRAVPELVLALVFIPTLGLGPLPAVLALIIHNIGVFGKMIAELIEAADDGPQEAVKALGGTRLLVAAYGILPQILPLVLSQYFYRLETAIRTTLILGVVGAGGLGQLLYNDFKQFMYQKVTFEVLLIMVLVTAVDYAGAAVRKRVK</sequence>
<comment type="similarity">
    <text evidence="7">Belongs to the binding-protein-dependent transport system permease family.</text>
</comment>
<keyword evidence="4 7" id="KW-0812">Transmembrane</keyword>
<dbReference type="Proteomes" id="UP000621560">
    <property type="component" value="Unassembled WGS sequence"/>
</dbReference>
<dbReference type="InterPro" id="IPR005769">
    <property type="entry name" value="PhnE/PtxC"/>
</dbReference>
<keyword evidence="6 7" id="KW-0472">Membrane</keyword>
<evidence type="ECO:0000256" key="3">
    <source>
        <dbReference type="ARBA" id="ARBA00022475"/>
    </source>
</evidence>